<dbReference type="GO" id="GO:0008270">
    <property type="term" value="F:zinc ion binding"/>
    <property type="evidence" value="ECO:0007669"/>
    <property type="project" value="InterPro"/>
</dbReference>
<name>A0A2J6QZX6_HYAVF</name>
<evidence type="ECO:0000256" key="2">
    <source>
        <dbReference type="ARBA" id="ARBA00023242"/>
    </source>
</evidence>
<dbReference type="PROSITE" id="PS00463">
    <property type="entry name" value="ZN2_CY6_FUNGAL_1"/>
    <property type="match status" value="1"/>
</dbReference>
<dbReference type="PROSITE" id="PS50048">
    <property type="entry name" value="ZN2_CY6_FUNGAL_2"/>
    <property type="match status" value="1"/>
</dbReference>
<dbReference type="GO" id="GO:0000976">
    <property type="term" value="F:transcription cis-regulatory region binding"/>
    <property type="evidence" value="ECO:0007669"/>
    <property type="project" value="TreeGrafter"/>
</dbReference>
<dbReference type="GO" id="GO:0000981">
    <property type="term" value="F:DNA-binding transcription factor activity, RNA polymerase II-specific"/>
    <property type="evidence" value="ECO:0007669"/>
    <property type="project" value="InterPro"/>
</dbReference>
<dbReference type="InterPro" id="IPR001138">
    <property type="entry name" value="Zn2Cys6_DnaBD"/>
</dbReference>
<dbReference type="PANTHER" id="PTHR37534:SF26">
    <property type="entry name" value="TRANSCRIPTION FACTOR, PUTATIVE-RELATED"/>
    <property type="match status" value="1"/>
</dbReference>
<dbReference type="Pfam" id="PF11951">
    <property type="entry name" value="Fungal_trans_2"/>
    <property type="match status" value="1"/>
</dbReference>
<keyword evidence="6" id="KW-1185">Reference proteome</keyword>
<evidence type="ECO:0000313" key="6">
    <source>
        <dbReference type="Proteomes" id="UP000235786"/>
    </source>
</evidence>
<dbReference type="Pfam" id="PF00172">
    <property type="entry name" value="Zn_clus"/>
    <property type="match status" value="1"/>
</dbReference>
<dbReference type="PANTHER" id="PTHR37534">
    <property type="entry name" value="TRANSCRIPTIONAL ACTIVATOR PROTEIN UGA3"/>
    <property type="match status" value="1"/>
</dbReference>
<evidence type="ECO:0000259" key="4">
    <source>
        <dbReference type="PROSITE" id="PS50048"/>
    </source>
</evidence>
<feature type="domain" description="Zn(2)-C6 fungal-type" evidence="4">
    <location>
        <begin position="10"/>
        <end position="38"/>
    </location>
</feature>
<dbReference type="SUPFAM" id="SSF57701">
    <property type="entry name" value="Zn2/Cys6 DNA-binding domain"/>
    <property type="match status" value="1"/>
</dbReference>
<gene>
    <name evidence="5" type="ORF">L207DRAFT_441635</name>
</gene>
<reference evidence="5 6" key="1">
    <citation type="submission" date="2016-04" db="EMBL/GenBank/DDBJ databases">
        <title>A degradative enzymes factory behind the ericoid mycorrhizal symbiosis.</title>
        <authorList>
            <consortium name="DOE Joint Genome Institute"/>
            <person name="Martino E."/>
            <person name="Morin E."/>
            <person name="Grelet G."/>
            <person name="Kuo A."/>
            <person name="Kohler A."/>
            <person name="Daghino S."/>
            <person name="Barry K."/>
            <person name="Choi C."/>
            <person name="Cichocki N."/>
            <person name="Clum A."/>
            <person name="Copeland A."/>
            <person name="Hainaut M."/>
            <person name="Haridas S."/>
            <person name="Labutti K."/>
            <person name="Lindquist E."/>
            <person name="Lipzen A."/>
            <person name="Khouja H.-R."/>
            <person name="Murat C."/>
            <person name="Ohm R."/>
            <person name="Olson A."/>
            <person name="Spatafora J."/>
            <person name="Veneault-Fourrey C."/>
            <person name="Henrissat B."/>
            <person name="Grigoriev I."/>
            <person name="Martin F."/>
            <person name="Perotto S."/>
        </authorList>
    </citation>
    <scope>NUCLEOTIDE SEQUENCE [LARGE SCALE GENOMIC DNA]</scope>
    <source>
        <strain evidence="5 6">F</strain>
    </source>
</reference>
<feature type="compositionally biased region" description="Low complexity" evidence="3">
    <location>
        <begin position="87"/>
        <end position="105"/>
    </location>
</feature>
<dbReference type="SMART" id="SM00066">
    <property type="entry name" value="GAL4"/>
    <property type="match status" value="1"/>
</dbReference>
<dbReference type="Gene3D" id="4.10.240.10">
    <property type="entry name" value="Zn(2)-C6 fungal-type DNA-binding domain"/>
    <property type="match status" value="1"/>
</dbReference>
<dbReference type="AlphaFoldDB" id="A0A2J6QZX6"/>
<dbReference type="GO" id="GO:0045944">
    <property type="term" value="P:positive regulation of transcription by RNA polymerase II"/>
    <property type="evidence" value="ECO:0007669"/>
    <property type="project" value="TreeGrafter"/>
</dbReference>
<feature type="compositionally biased region" description="Polar residues" evidence="3">
    <location>
        <begin position="124"/>
        <end position="138"/>
    </location>
</feature>
<dbReference type="OrthoDB" id="5213892at2759"/>
<feature type="compositionally biased region" description="Basic residues" evidence="3">
    <location>
        <begin position="67"/>
        <end position="78"/>
    </location>
</feature>
<dbReference type="InterPro" id="IPR021858">
    <property type="entry name" value="Fun_TF"/>
</dbReference>
<protein>
    <recommendedName>
        <fullName evidence="4">Zn(2)-C6 fungal-type domain-containing protein</fullName>
    </recommendedName>
</protein>
<dbReference type="CDD" id="cd00067">
    <property type="entry name" value="GAL4"/>
    <property type="match status" value="1"/>
</dbReference>
<comment type="subcellular location">
    <subcellularLocation>
        <location evidence="1">Nucleus</location>
    </subcellularLocation>
</comment>
<dbReference type="GO" id="GO:0005634">
    <property type="term" value="C:nucleus"/>
    <property type="evidence" value="ECO:0007669"/>
    <property type="project" value="UniProtKB-SubCell"/>
</dbReference>
<dbReference type="EMBL" id="KZ613961">
    <property type="protein sequence ID" value="PMD31828.1"/>
    <property type="molecule type" value="Genomic_DNA"/>
</dbReference>
<dbReference type="Proteomes" id="UP000235786">
    <property type="component" value="Unassembled WGS sequence"/>
</dbReference>
<dbReference type="InterPro" id="IPR036864">
    <property type="entry name" value="Zn2-C6_fun-type_DNA-bd_sf"/>
</dbReference>
<accession>A0A2J6QZX6</accession>
<feature type="region of interest" description="Disordered" evidence="3">
    <location>
        <begin position="66"/>
        <end position="138"/>
    </location>
</feature>
<evidence type="ECO:0000256" key="3">
    <source>
        <dbReference type="SAM" id="MobiDB-lite"/>
    </source>
</evidence>
<evidence type="ECO:0000313" key="5">
    <source>
        <dbReference type="EMBL" id="PMD31828.1"/>
    </source>
</evidence>
<keyword evidence="2" id="KW-0539">Nucleus</keyword>
<evidence type="ECO:0000256" key="1">
    <source>
        <dbReference type="ARBA" id="ARBA00004123"/>
    </source>
</evidence>
<organism evidence="5 6">
    <name type="scientific">Hyaloscypha variabilis (strain UAMH 11265 / GT02V1 / F)</name>
    <name type="common">Meliniomyces variabilis</name>
    <dbReference type="NCBI Taxonomy" id="1149755"/>
    <lineage>
        <taxon>Eukaryota</taxon>
        <taxon>Fungi</taxon>
        <taxon>Dikarya</taxon>
        <taxon>Ascomycota</taxon>
        <taxon>Pezizomycotina</taxon>
        <taxon>Leotiomycetes</taxon>
        <taxon>Helotiales</taxon>
        <taxon>Hyaloscyphaceae</taxon>
        <taxon>Hyaloscypha</taxon>
        <taxon>Hyaloscypha variabilis</taxon>
    </lineage>
</organism>
<proteinExistence type="predicted"/>
<sequence length="567" mass="63579">MSGPLRSKQGCWTCRLRKKKCDENHPLCSLCTSLSITCYGYGPRPEWMDNGERERAVANSIKEIVKHTSRRKATTQHPRQRDHVIRIAPIPSIAPEESSSSGPASNRQHDTPPPSDHGSFQEDGVQSMQDGPNESVLPQNVDQLVPESTFSISVQETTLLMHFLDDIFPLQYPMYKPTALEGGRGWLLPLVLRMKPLYYAALSFGAHYRATTLPTTSPTSQVAARIEQGKQFENCINALNQLSQQSCPQRKLRIVTTVLQLVFYELFTGDGETWQPQLSAAVNMYRRGCEGDISRFGLAEKSRAVLFEGFPLTEYEPEVVEEVANFRFMFGTMIWLDILSSVTAGTAPNLQHCHSSVMASTSSTKLEDIMGCKHDVMLQIGRIAALYAQKTEALQRGGFDCSSLEDIVDDISRKIHSGFADEVLVELIPPGVCSPTTVNALLEPRRLVTRMYLYMAAIYMRMLVQGFHNLEGLDKTTSEVMALLQTQTPTDLLPSLVCPLFFVGCTAREEDKQYFRNTFSSPPLLNPLLKHRGRILPILEEIWSKRTTILGFGWPDCIELAKNLLLI</sequence>